<dbReference type="Proteomes" id="UP000724584">
    <property type="component" value="Unassembled WGS sequence"/>
</dbReference>
<protein>
    <submittedName>
        <fullName evidence="1">Alpha/Beta hydrolase protein</fullName>
    </submittedName>
</protein>
<name>A0ACB7NVU8_9PEZI</name>
<reference evidence="1 2" key="1">
    <citation type="journal article" date="2021" name="Nat. Commun.">
        <title>Genetic determinants of endophytism in the Arabidopsis root mycobiome.</title>
        <authorList>
            <person name="Mesny F."/>
            <person name="Miyauchi S."/>
            <person name="Thiergart T."/>
            <person name="Pickel B."/>
            <person name="Atanasova L."/>
            <person name="Karlsson M."/>
            <person name="Huettel B."/>
            <person name="Barry K.W."/>
            <person name="Haridas S."/>
            <person name="Chen C."/>
            <person name="Bauer D."/>
            <person name="Andreopoulos W."/>
            <person name="Pangilinan J."/>
            <person name="LaButti K."/>
            <person name="Riley R."/>
            <person name="Lipzen A."/>
            <person name="Clum A."/>
            <person name="Drula E."/>
            <person name="Henrissat B."/>
            <person name="Kohler A."/>
            <person name="Grigoriev I.V."/>
            <person name="Martin F.M."/>
            <person name="Hacquard S."/>
        </authorList>
    </citation>
    <scope>NUCLEOTIDE SEQUENCE [LARGE SCALE GENOMIC DNA]</scope>
    <source>
        <strain evidence="1 2">MPI-SDFR-AT-0079</strain>
    </source>
</reference>
<proteinExistence type="predicted"/>
<gene>
    <name evidence="1" type="ORF">F5144DRAFT_661545</name>
</gene>
<evidence type="ECO:0000313" key="1">
    <source>
        <dbReference type="EMBL" id="KAH6613406.1"/>
    </source>
</evidence>
<keyword evidence="1" id="KW-0378">Hydrolase</keyword>
<accession>A0ACB7NVU8</accession>
<comment type="caution">
    <text evidence="1">The sequence shown here is derived from an EMBL/GenBank/DDBJ whole genome shotgun (WGS) entry which is preliminary data.</text>
</comment>
<sequence length="395" mass="42230">MRSAQNEDIPRRVFQAIASELHVPVDEFEQGDTEFAELGVDSLVAPSIIAKIARATAIQLPEDIFETTETVAGLRQHLATLAPPPPPLPPTSTPTVSPPILIRRATITTTKKPNTNTNPNPNPTPPRNLFLLPDGSGAAMAYARLPALPHTHIYALNSPFLPNNNTTTNTTTTNPTTYTCTLPQLAAAWAAAITALQPRGPYLLGGWSAGGYYAYEVARWLARRGLVVQALVLVDSPCRVRFGALPLGVGGGAGKGGREGAPEWLVRHFEGTLRAVEAYVPEGFADGLGEGVVVPRVYIIWASEAVVGKGEVEAAGLDPDVKVTRMLLEPRSDFGPNGWDTLFPDGTELVVSTIPCNHFEIVHPPNVEVLGSLLGDIASPKGEAGWVNEWQKLTT</sequence>
<dbReference type="EMBL" id="JAGIZQ010000008">
    <property type="protein sequence ID" value="KAH6613406.1"/>
    <property type="molecule type" value="Genomic_DNA"/>
</dbReference>
<keyword evidence="2" id="KW-1185">Reference proteome</keyword>
<evidence type="ECO:0000313" key="2">
    <source>
        <dbReference type="Proteomes" id="UP000724584"/>
    </source>
</evidence>
<organism evidence="1 2">
    <name type="scientific">Chaetomium tenue</name>
    <dbReference type="NCBI Taxonomy" id="1854479"/>
    <lineage>
        <taxon>Eukaryota</taxon>
        <taxon>Fungi</taxon>
        <taxon>Dikarya</taxon>
        <taxon>Ascomycota</taxon>
        <taxon>Pezizomycotina</taxon>
        <taxon>Sordariomycetes</taxon>
        <taxon>Sordariomycetidae</taxon>
        <taxon>Sordariales</taxon>
        <taxon>Chaetomiaceae</taxon>
        <taxon>Chaetomium</taxon>
    </lineage>
</organism>